<comment type="similarity">
    <text evidence="1 2">Belongs to the heparin-binding growth factors family.</text>
</comment>
<dbReference type="SUPFAM" id="SSF50353">
    <property type="entry name" value="Cytokine"/>
    <property type="match status" value="1"/>
</dbReference>
<dbReference type="EMBL" id="OA886787">
    <property type="protein sequence ID" value="CAD7283065.1"/>
    <property type="molecule type" value="Genomic_DNA"/>
</dbReference>
<sequence length="185" mass="20764">MGQSCGKENDSVSPDRRRSPGPSPATPGYAGSRRGLRPSWPATPTPTVEEPQYRQKLQLYCRTGYNIAVFADGTVRGTREPFLPHAKMELIVIAHVSDMQFRGLETGLYLAMDKKGRLYGEANPNDEATVWVEVLHGVYNCYLSRKYAHLGWYLAVKKNGKPKRATKAWWGQKAIQFLPRPSSPI</sequence>
<dbReference type="SMART" id="SM00442">
    <property type="entry name" value="FGF"/>
    <property type="match status" value="1"/>
</dbReference>
<dbReference type="PANTHER" id="PTHR11486">
    <property type="entry name" value="FIBROBLAST GROWTH FACTOR"/>
    <property type="match status" value="1"/>
</dbReference>
<reference evidence="4" key="1">
    <citation type="submission" date="2020-11" db="EMBL/GenBank/DDBJ databases">
        <authorList>
            <person name="Tran Van P."/>
        </authorList>
    </citation>
    <scope>NUCLEOTIDE SEQUENCE</scope>
</reference>
<dbReference type="EMBL" id="CAJPEX010004750">
    <property type="protein sequence ID" value="CAG0923217.1"/>
    <property type="molecule type" value="Genomic_DNA"/>
</dbReference>
<feature type="region of interest" description="Disordered" evidence="3">
    <location>
        <begin position="1"/>
        <end position="51"/>
    </location>
</feature>
<dbReference type="CDD" id="cd00058">
    <property type="entry name" value="beta-trefoil_FGF"/>
    <property type="match status" value="1"/>
</dbReference>
<evidence type="ECO:0000256" key="1">
    <source>
        <dbReference type="ARBA" id="ARBA00007936"/>
    </source>
</evidence>
<protein>
    <recommendedName>
        <fullName evidence="2">Fibroblast growth factor</fullName>
        <shortName evidence="2">FGF</shortName>
    </recommendedName>
</protein>
<evidence type="ECO:0000313" key="4">
    <source>
        <dbReference type="EMBL" id="CAD7283065.1"/>
    </source>
</evidence>
<gene>
    <name evidence="4" type="ORF">NMOB1V02_LOCUS10683</name>
</gene>
<dbReference type="Pfam" id="PF00167">
    <property type="entry name" value="FGF"/>
    <property type="match status" value="1"/>
</dbReference>
<dbReference type="OrthoDB" id="5987799at2759"/>
<feature type="compositionally biased region" description="Basic and acidic residues" evidence="3">
    <location>
        <begin position="7"/>
        <end position="18"/>
    </location>
</feature>
<dbReference type="Gene3D" id="2.80.10.50">
    <property type="match status" value="1"/>
</dbReference>
<dbReference type="PRINTS" id="PR00262">
    <property type="entry name" value="IL1HBGF"/>
</dbReference>
<name>A0A7R9BWS4_9CRUS</name>
<evidence type="ECO:0000256" key="3">
    <source>
        <dbReference type="SAM" id="MobiDB-lite"/>
    </source>
</evidence>
<dbReference type="PRINTS" id="PR00263">
    <property type="entry name" value="HBGFFGF"/>
</dbReference>
<dbReference type="InterPro" id="IPR002209">
    <property type="entry name" value="Fibroblast_GF_fam"/>
</dbReference>
<dbReference type="InterPro" id="IPR056378">
    <property type="entry name" value="Let-756-like_FGF"/>
</dbReference>
<evidence type="ECO:0000313" key="5">
    <source>
        <dbReference type="Proteomes" id="UP000678499"/>
    </source>
</evidence>
<accession>A0A7R9BWS4</accession>
<keyword evidence="5" id="KW-1185">Reference proteome</keyword>
<proteinExistence type="inferred from homology"/>
<dbReference type="InterPro" id="IPR008996">
    <property type="entry name" value="IL1/FGF"/>
</dbReference>
<dbReference type="GO" id="GO:0008083">
    <property type="term" value="F:growth factor activity"/>
    <property type="evidence" value="ECO:0007669"/>
    <property type="project" value="InterPro"/>
</dbReference>
<organism evidence="4">
    <name type="scientific">Notodromas monacha</name>
    <dbReference type="NCBI Taxonomy" id="399045"/>
    <lineage>
        <taxon>Eukaryota</taxon>
        <taxon>Metazoa</taxon>
        <taxon>Ecdysozoa</taxon>
        <taxon>Arthropoda</taxon>
        <taxon>Crustacea</taxon>
        <taxon>Oligostraca</taxon>
        <taxon>Ostracoda</taxon>
        <taxon>Podocopa</taxon>
        <taxon>Podocopida</taxon>
        <taxon>Cypridocopina</taxon>
        <taxon>Cypridoidea</taxon>
        <taxon>Cyprididae</taxon>
        <taxon>Notodromas</taxon>
    </lineage>
</organism>
<dbReference type="Proteomes" id="UP000678499">
    <property type="component" value="Unassembled WGS sequence"/>
</dbReference>
<dbReference type="AlphaFoldDB" id="A0A7R9BWS4"/>
<evidence type="ECO:0000256" key="2">
    <source>
        <dbReference type="RuleBase" id="RU049442"/>
    </source>
</evidence>